<accession>A0A1J4JNQ2</accession>
<keyword evidence="4 5" id="KW-0472">Membrane</keyword>
<feature type="transmembrane region" description="Helical" evidence="5">
    <location>
        <begin position="182"/>
        <end position="202"/>
    </location>
</feature>
<sequence length="278" mass="31650">MAGCGFSTIYDLSCWLGNLSALTYFLLNFPQLYMNFRRRSTRGFSSLFVLLRLFSISFHLANNTVLRAQFPVLLSGFLLLLTTILYVLQIAFYCENNRLFLLWLIMPFVIFYISFSFPHTIVFTQWIMPSVSLISYIPLVAACFQSGTTYGISVFSQHLNLLGSIFGILMCLVGQMCSNSGLSFYLIGVSQALIVYTAAAYFGEMRFFDPISDVPNKKEGEENISLENVFREKKMVSEEGNIDNDATRLVANENYEFEEMKGTDEETPIQNNEEIETV</sequence>
<organism evidence="6 7">
    <name type="scientific">Tritrichomonas foetus</name>
    <dbReference type="NCBI Taxonomy" id="1144522"/>
    <lineage>
        <taxon>Eukaryota</taxon>
        <taxon>Metamonada</taxon>
        <taxon>Parabasalia</taxon>
        <taxon>Tritrichomonadida</taxon>
        <taxon>Tritrichomonadidae</taxon>
        <taxon>Tritrichomonas</taxon>
    </lineage>
</organism>
<dbReference type="VEuPathDB" id="TrichDB:TRFO_34462"/>
<gene>
    <name evidence="6" type="ORF">TRFO_34462</name>
</gene>
<dbReference type="Pfam" id="PF04193">
    <property type="entry name" value="PQ-loop"/>
    <property type="match status" value="1"/>
</dbReference>
<evidence type="ECO:0000256" key="3">
    <source>
        <dbReference type="ARBA" id="ARBA00022989"/>
    </source>
</evidence>
<dbReference type="AlphaFoldDB" id="A0A1J4JNQ2"/>
<feature type="transmembrane region" description="Helical" evidence="5">
    <location>
        <begin position="133"/>
        <end position="152"/>
    </location>
</feature>
<dbReference type="RefSeq" id="XP_068352286.1">
    <property type="nucleotide sequence ID" value="XM_068509671.1"/>
</dbReference>
<dbReference type="InterPro" id="IPR006603">
    <property type="entry name" value="PQ-loop_rpt"/>
</dbReference>
<dbReference type="SMART" id="SM00679">
    <property type="entry name" value="CTNS"/>
    <property type="match status" value="2"/>
</dbReference>
<dbReference type="GeneID" id="94844375"/>
<name>A0A1J4JNQ2_9EUKA</name>
<dbReference type="Gene3D" id="1.20.1280.290">
    <property type="match status" value="1"/>
</dbReference>
<feature type="transmembrane region" description="Helical" evidence="5">
    <location>
        <begin position="100"/>
        <end position="127"/>
    </location>
</feature>
<evidence type="ECO:0000313" key="6">
    <source>
        <dbReference type="EMBL" id="OHS99149.1"/>
    </source>
</evidence>
<proteinExistence type="predicted"/>
<evidence type="ECO:0000313" key="7">
    <source>
        <dbReference type="Proteomes" id="UP000179807"/>
    </source>
</evidence>
<keyword evidence="7" id="KW-1185">Reference proteome</keyword>
<evidence type="ECO:0000256" key="1">
    <source>
        <dbReference type="ARBA" id="ARBA00004141"/>
    </source>
</evidence>
<feature type="transmembrane region" description="Helical" evidence="5">
    <location>
        <begin position="68"/>
        <end position="88"/>
    </location>
</feature>
<dbReference type="InterPro" id="IPR005282">
    <property type="entry name" value="LC_transporter"/>
</dbReference>
<dbReference type="PANTHER" id="PTHR13131">
    <property type="entry name" value="CYSTINOSIN"/>
    <property type="match status" value="1"/>
</dbReference>
<feature type="transmembrane region" description="Helical" evidence="5">
    <location>
        <begin position="43"/>
        <end position="62"/>
    </location>
</feature>
<comment type="subcellular location">
    <subcellularLocation>
        <location evidence="1">Membrane</location>
        <topology evidence="1">Multi-pass membrane protein</topology>
    </subcellularLocation>
</comment>
<feature type="transmembrane region" description="Helical" evidence="5">
    <location>
        <begin position="159"/>
        <end position="176"/>
    </location>
</feature>
<dbReference type="PANTHER" id="PTHR13131:SF7">
    <property type="entry name" value="TRANSMEMBRANE PROTEIN"/>
    <property type="match status" value="1"/>
</dbReference>
<dbReference type="GO" id="GO:0005774">
    <property type="term" value="C:vacuolar membrane"/>
    <property type="evidence" value="ECO:0007669"/>
    <property type="project" value="TreeGrafter"/>
</dbReference>
<dbReference type="GO" id="GO:0015184">
    <property type="term" value="F:L-cystine transmembrane transporter activity"/>
    <property type="evidence" value="ECO:0007669"/>
    <property type="project" value="TreeGrafter"/>
</dbReference>
<dbReference type="EMBL" id="MLAK01001021">
    <property type="protein sequence ID" value="OHS99149.1"/>
    <property type="molecule type" value="Genomic_DNA"/>
</dbReference>
<dbReference type="Proteomes" id="UP000179807">
    <property type="component" value="Unassembled WGS sequence"/>
</dbReference>
<comment type="caution">
    <text evidence="6">The sequence shown here is derived from an EMBL/GenBank/DDBJ whole genome shotgun (WGS) entry which is preliminary data.</text>
</comment>
<evidence type="ECO:0000256" key="4">
    <source>
        <dbReference type="ARBA" id="ARBA00023136"/>
    </source>
</evidence>
<keyword evidence="3 5" id="KW-1133">Transmembrane helix</keyword>
<protein>
    <submittedName>
        <fullName evidence="6">PQ loop repeat family protein</fullName>
    </submittedName>
</protein>
<feature type="transmembrane region" description="Helical" evidence="5">
    <location>
        <begin position="15"/>
        <end position="36"/>
    </location>
</feature>
<evidence type="ECO:0000256" key="5">
    <source>
        <dbReference type="SAM" id="Phobius"/>
    </source>
</evidence>
<reference evidence="6" key="1">
    <citation type="submission" date="2016-10" db="EMBL/GenBank/DDBJ databases">
        <authorList>
            <person name="Benchimol M."/>
            <person name="Almeida L.G."/>
            <person name="Vasconcelos A.T."/>
            <person name="Perreira-Neves A."/>
            <person name="Rosa I.A."/>
            <person name="Tasca T."/>
            <person name="Bogo M.R."/>
            <person name="de Souza W."/>
        </authorList>
    </citation>
    <scope>NUCLEOTIDE SEQUENCE [LARGE SCALE GENOMIC DNA]</scope>
    <source>
        <strain evidence="6">K</strain>
    </source>
</reference>
<keyword evidence="2 5" id="KW-0812">Transmembrane</keyword>
<evidence type="ECO:0000256" key="2">
    <source>
        <dbReference type="ARBA" id="ARBA00022692"/>
    </source>
</evidence>